<evidence type="ECO:0000256" key="5">
    <source>
        <dbReference type="ARBA" id="ARBA00023136"/>
    </source>
</evidence>
<evidence type="ECO:0000256" key="3">
    <source>
        <dbReference type="ARBA" id="ARBA00022692"/>
    </source>
</evidence>
<keyword evidence="7" id="KW-1185">Reference proteome</keyword>
<proteinExistence type="inferred from homology"/>
<reference evidence="6 7" key="1">
    <citation type="journal article" date="2015" name="Proc. Natl. Acad. Sci. U.S.A.">
        <title>The resurrection genome of Boea hygrometrica: A blueprint for survival of dehydration.</title>
        <authorList>
            <person name="Xiao L."/>
            <person name="Yang G."/>
            <person name="Zhang L."/>
            <person name="Yang X."/>
            <person name="Zhao S."/>
            <person name="Ji Z."/>
            <person name="Zhou Q."/>
            <person name="Hu M."/>
            <person name="Wang Y."/>
            <person name="Chen M."/>
            <person name="Xu Y."/>
            <person name="Jin H."/>
            <person name="Xiao X."/>
            <person name="Hu G."/>
            <person name="Bao F."/>
            <person name="Hu Y."/>
            <person name="Wan P."/>
            <person name="Li L."/>
            <person name="Deng X."/>
            <person name="Kuang T."/>
            <person name="Xiang C."/>
            <person name="Zhu J.K."/>
            <person name="Oliver M.J."/>
            <person name="He Y."/>
        </authorList>
    </citation>
    <scope>NUCLEOTIDE SEQUENCE [LARGE SCALE GENOMIC DNA]</scope>
    <source>
        <strain evidence="7">cv. XS01</strain>
    </source>
</reference>
<comment type="subcellular location">
    <subcellularLocation>
        <location evidence="1">Membrane</location>
    </subcellularLocation>
</comment>
<keyword evidence="4" id="KW-1133">Transmembrane helix</keyword>
<keyword evidence="3" id="KW-0812">Transmembrane</keyword>
<dbReference type="InterPro" id="IPR007749">
    <property type="entry name" value="DUF677"/>
</dbReference>
<organism evidence="6 7">
    <name type="scientific">Dorcoceras hygrometricum</name>
    <dbReference type="NCBI Taxonomy" id="472368"/>
    <lineage>
        <taxon>Eukaryota</taxon>
        <taxon>Viridiplantae</taxon>
        <taxon>Streptophyta</taxon>
        <taxon>Embryophyta</taxon>
        <taxon>Tracheophyta</taxon>
        <taxon>Spermatophyta</taxon>
        <taxon>Magnoliopsida</taxon>
        <taxon>eudicotyledons</taxon>
        <taxon>Gunneridae</taxon>
        <taxon>Pentapetalae</taxon>
        <taxon>asterids</taxon>
        <taxon>lamiids</taxon>
        <taxon>Lamiales</taxon>
        <taxon>Gesneriaceae</taxon>
        <taxon>Didymocarpoideae</taxon>
        <taxon>Trichosporeae</taxon>
        <taxon>Loxocarpinae</taxon>
        <taxon>Dorcoceras</taxon>
    </lineage>
</organism>
<dbReference type="PANTHER" id="PTHR31113">
    <property type="entry name" value="UPF0496 PROTEIN 3-RELATED"/>
    <property type="match status" value="1"/>
</dbReference>
<dbReference type="GO" id="GO:0016020">
    <property type="term" value="C:membrane"/>
    <property type="evidence" value="ECO:0007669"/>
    <property type="project" value="UniProtKB-SubCell"/>
</dbReference>
<dbReference type="OrthoDB" id="776561at2759"/>
<name>A0A2Z7AGF2_9LAMI</name>
<evidence type="ECO:0000313" key="7">
    <source>
        <dbReference type="Proteomes" id="UP000250235"/>
    </source>
</evidence>
<evidence type="ECO:0000256" key="1">
    <source>
        <dbReference type="ARBA" id="ARBA00004370"/>
    </source>
</evidence>
<dbReference type="EMBL" id="KV016225">
    <property type="protein sequence ID" value="KZV20122.1"/>
    <property type="molecule type" value="Genomic_DNA"/>
</dbReference>
<accession>A0A2Z7AGF2</accession>
<evidence type="ECO:0000256" key="4">
    <source>
        <dbReference type="ARBA" id="ARBA00022989"/>
    </source>
</evidence>
<dbReference type="Proteomes" id="UP000250235">
    <property type="component" value="Unassembled WGS sequence"/>
</dbReference>
<gene>
    <name evidence="6" type="ORF">F511_00979</name>
</gene>
<evidence type="ECO:0000256" key="2">
    <source>
        <dbReference type="ARBA" id="ARBA00009074"/>
    </source>
</evidence>
<dbReference type="AlphaFoldDB" id="A0A2Z7AGF2"/>
<comment type="similarity">
    <text evidence="2">Belongs to the UPF0496 family.</text>
</comment>
<dbReference type="PANTHER" id="PTHR31113:SF20">
    <property type="entry name" value="UPF0496 PROTEIN 2-RELATED"/>
    <property type="match status" value="1"/>
</dbReference>
<sequence>MRSLVGTSNNVNEEYKEAFRTKSYIEICSKIRGGLEKSFSSPHAQRIQNCKDLLEPESLTSILESSSLHPSLVNYFQISQEACQVCELILQNVHQVRSHYSAIDHITKFIKRVPNSKSWTQDQCLMVYRSLATFALRKNPFATMTPKKFRELHDRNILLLHELTSQCLKTKRRWRFMIRIKKVVAGRGARMLGIVLGSSRRFLAKKKYKDKQRFSTTGTDNLRAQLDTAGRGVYILINDFDTMNQLVQRLHDEMEHMKLAAGICVMRKWKYVMLKVLQEFQNHESWFVEQLEDLEKQIYLCFLNINRTRRLVVQELIR</sequence>
<protein>
    <submittedName>
        <fullName evidence="6">Uncharacterized protein</fullName>
    </submittedName>
</protein>
<evidence type="ECO:0000313" key="6">
    <source>
        <dbReference type="EMBL" id="KZV20122.1"/>
    </source>
</evidence>
<keyword evidence="5" id="KW-0472">Membrane</keyword>